<reference evidence="1 2" key="1">
    <citation type="journal article" date="2014" name="Mol. Plant Microbe Interact.">
        <title>The complete genome sequence of Candidatus Liberibacter americanus, associated with citrus Huanglongbing.</title>
        <authorList>
            <person name="Wulff N.A."/>
            <person name="Zhang S."/>
            <person name="Setubal J.C."/>
            <person name="Almeida N.F."/>
            <person name="Martins E.C."/>
            <person name="Harakava R."/>
            <person name="Kumar D."/>
            <person name="Rangel L.T."/>
            <person name="Foissac X."/>
            <person name="Bove J."/>
            <person name="Gabriel D.W."/>
        </authorList>
    </citation>
    <scope>NUCLEOTIDE SEQUENCE [LARGE SCALE GENOMIC DNA]</scope>
    <source>
        <strain evidence="1 2">Sao Paulo</strain>
    </source>
</reference>
<dbReference type="AlphaFoldDB" id="U6B435"/>
<evidence type="ECO:0000313" key="2">
    <source>
        <dbReference type="Proteomes" id="UP000017862"/>
    </source>
</evidence>
<organism evidence="1 2">
    <name type="scientific">Candidatus Liberibacter americanus str. Sao Paulo</name>
    <dbReference type="NCBI Taxonomy" id="1261131"/>
    <lineage>
        <taxon>Bacteria</taxon>
        <taxon>Pseudomonadati</taxon>
        <taxon>Pseudomonadota</taxon>
        <taxon>Alphaproteobacteria</taxon>
        <taxon>Hyphomicrobiales</taxon>
        <taxon>Rhizobiaceae</taxon>
        <taxon>Liberibacter</taxon>
    </lineage>
</organism>
<protein>
    <submittedName>
        <fullName evidence="1">Uncharacterized protein</fullName>
    </submittedName>
</protein>
<gene>
    <name evidence="1" type="ORF">lam_310</name>
</gene>
<dbReference type="EMBL" id="CP006604">
    <property type="protein sequence ID" value="AHA27680.1"/>
    <property type="molecule type" value="Genomic_DNA"/>
</dbReference>
<dbReference type="PATRIC" id="fig|1261131.3.peg.298"/>
<name>U6B435_9HYPH</name>
<dbReference type="HOGENOM" id="CLU_2104538_0_0_5"/>
<proteinExistence type="predicted"/>
<accession>U6B435</accession>
<keyword evidence="2" id="KW-1185">Reference proteome</keyword>
<evidence type="ECO:0000313" key="1">
    <source>
        <dbReference type="EMBL" id="AHA27680.1"/>
    </source>
</evidence>
<dbReference type="Proteomes" id="UP000017862">
    <property type="component" value="Chromosome"/>
</dbReference>
<dbReference type="KEGG" id="lar:lam_310"/>
<sequence length="115" mass="13590">MRGLLLSLYVKCNFNIEDKYSDGKAIIVNLVCKFINSLYSSHTNRFIQIIVAIISIFYNQNASAEPVKDYNSQINKTHPKPQFLFDLYKNYIKQKDQKKKYIILKKKEKIKLLPR</sequence>